<gene>
    <name evidence="3" type="ORF">GP486_007759</name>
</gene>
<evidence type="ECO:0000259" key="2">
    <source>
        <dbReference type="Pfam" id="PF09159"/>
    </source>
</evidence>
<comment type="caution">
    <text evidence="3">The sequence shown here is derived from an EMBL/GenBank/DDBJ whole genome shotgun (WGS) entry which is preliminary data.</text>
</comment>
<sequence length="341" mass="36573">MAVTAAALQALKLGQLKNIAVRCGINSSGTKHALASRIFSEIAVTDAIAIAPADAAPRSNAATPDERRTPGRGAGSTRVLSIDMGIRNLAYCVFDAPPFPRPRGIRASSPAMPSLIAWKRLAVSPRPDASRLESARETFEPQTFASLAYLLLVDTLLSYGPTLVLIERQRYRSAGSSAVQEWTVRVNMFEGMLYAVLHTLHAEGRWKGTVRGVTPGKVGGFWVGGTATSTAKSAKWRNKTAKIDLVGSWLEAGGNGVLALGTDEASQTASAFLERWKGRGKRRSASKTSDTVTAAEGADERPSKLDDLADCLLQGLAWIRWEENKLRIRAKGAAALEEDAE</sequence>
<evidence type="ECO:0000256" key="1">
    <source>
        <dbReference type="SAM" id="MobiDB-lite"/>
    </source>
</evidence>
<proteinExistence type="predicted"/>
<evidence type="ECO:0000313" key="3">
    <source>
        <dbReference type="EMBL" id="KAH0550878.1"/>
    </source>
</evidence>
<dbReference type="CDD" id="cd16963">
    <property type="entry name" value="CCE1"/>
    <property type="match status" value="1"/>
</dbReference>
<dbReference type="PANTHER" id="PTHR28072:SF1">
    <property type="entry name" value="CRUCIFORM CUTTING ENDONUCLEASE 1, MITOCHONDRIAL-RELATED"/>
    <property type="match status" value="1"/>
</dbReference>
<dbReference type="InterPro" id="IPR039197">
    <property type="entry name" value="Mrs1/Cce1"/>
</dbReference>
<feature type="region of interest" description="Disordered" evidence="1">
    <location>
        <begin position="56"/>
        <end position="76"/>
    </location>
</feature>
<dbReference type="PANTHER" id="PTHR28072">
    <property type="entry name" value="CRUCIFORM CUTTING ENDONUCLEASE 1, MITOCHONDRIAL-RELATED"/>
    <property type="match status" value="1"/>
</dbReference>
<dbReference type="AlphaFoldDB" id="A0A9P8IH25"/>
<dbReference type="GO" id="GO:0070336">
    <property type="term" value="F:flap-structured DNA binding"/>
    <property type="evidence" value="ECO:0007669"/>
    <property type="project" value="TreeGrafter"/>
</dbReference>
<dbReference type="InterPro" id="IPR015242">
    <property type="entry name" value="Ydc2_cat"/>
</dbReference>
<protein>
    <recommendedName>
        <fullName evidence="2">Mitochondrial resolvase Ydc2 catalytic domain-containing protein</fullName>
    </recommendedName>
</protein>
<dbReference type="Proteomes" id="UP000750711">
    <property type="component" value="Unassembled WGS sequence"/>
</dbReference>
<dbReference type="Gene3D" id="3.30.420.10">
    <property type="entry name" value="Ribonuclease H-like superfamily/Ribonuclease H"/>
    <property type="match status" value="1"/>
</dbReference>
<keyword evidence="4" id="KW-1185">Reference proteome</keyword>
<organism evidence="3 4">
    <name type="scientific">Trichoglossum hirsutum</name>
    <dbReference type="NCBI Taxonomy" id="265104"/>
    <lineage>
        <taxon>Eukaryota</taxon>
        <taxon>Fungi</taxon>
        <taxon>Dikarya</taxon>
        <taxon>Ascomycota</taxon>
        <taxon>Pezizomycotina</taxon>
        <taxon>Geoglossomycetes</taxon>
        <taxon>Geoglossales</taxon>
        <taxon>Geoglossaceae</taxon>
        <taxon>Trichoglossum</taxon>
    </lineage>
</organism>
<dbReference type="GO" id="GO:0005739">
    <property type="term" value="C:mitochondrion"/>
    <property type="evidence" value="ECO:0007669"/>
    <property type="project" value="TreeGrafter"/>
</dbReference>
<reference evidence="3" key="1">
    <citation type="submission" date="2021-03" db="EMBL/GenBank/DDBJ databases">
        <title>Comparative genomics and phylogenomic investigation of the class Geoglossomycetes provide insights into ecological specialization and systematics.</title>
        <authorList>
            <person name="Melie T."/>
            <person name="Pirro S."/>
            <person name="Miller A.N."/>
            <person name="Quandt A."/>
        </authorList>
    </citation>
    <scope>NUCLEOTIDE SEQUENCE</scope>
    <source>
        <strain evidence="3">CAQ_001_2017</strain>
    </source>
</reference>
<dbReference type="GO" id="GO:0004520">
    <property type="term" value="F:DNA endonuclease activity"/>
    <property type="evidence" value="ECO:0007669"/>
    <property type="project" value="TreeGrafter"/>
</dbReference>
<dbReference type="GO" id="GO:0000402">
    <property type="term" value="F:crossed form four-way junction DNA binding"/>
    <property type="evidence" value="ECO:0007669"/>
    <property type="project" value="TreeGrafter"/>
</dbReference>
<name>A0A9P8IH25_9PEZI</name>
<feature type="domain" description="Mitochondrial resolvase Ydc2 catalytic" evidence="2">
    <location>
        <begin position="79"/>
        <end position="327"/>
    </location>
</feature>
<dbReference type="EMBL" id="JAGHQM010002396">
    <property type="protein sequence ID" value="KAH0550878.1"/>
    <property type="molecule type" value="Genomic_DNA"/>
</dbReference>
<evidence type="ECO:0000313" key="4">
    <source>
        <dbReference type="Proteomes" id="UP000750711"/>
    </source>
</evidence>
<dbReference type="SUPFAM" id="SSF53098">
    <property type="entry name" value="Ribonuclease H-like"/>
    <property type="match status" value="1"/>
</dbReference>
<accession>A0A9P8IH25</accession>
<dbReference type="InterPro" id="IPR036397">
    <property type="entry name" value="RNaseH_sf"/>
</dbReference>
<dbReference type="GO" id="GO:0000403">
    <property type="term" value="F:Y-form DNA binding"/>
    <property type="evidence" value="ECO:0007669"/>
    <property type="project" value="TreeGrafter"/>
</dbReference>
<dbReference type="InterPro" id="IPR012337">
    <property type="entry name" value="RNaseH-like_sf"/>
</dbReference>
<dbReference type="Pfam" id="PF09159">
    <property type="entry name" value="Ydc2-catalyt"/>
    <property type="match status" value="1"/>
</dbReference>
<feature type="region of interest" description="Disordered" evidence="1">
    <location>
        <begin position="281"/>
        <end position="300"/>
    </location>
</feature>